<evidence type="ECO:0000256" key="5">
    <source>
        <dbReference type="SAM" id="Phobius"/>
    </source>
</evidence>
<comment type="subcellular location">
    <subcellularLocation>
        <location evidence="1">Membrane</location>
        <topology evidence="1">Multi-pass membrane protein</topology>
    </subcellularLocation>
</comment>
<name>A0AA40EWZ9_9PEZI</name>
<dbReference type="GO" id="GO:0016020">
    <property type="term" value="C:membrane"/>
    <property type="evidence" value="ECO:0007669"/>
    <property type="project" value="UniProtKB-SubCell"/>
</dbReference>
<accession>A0AA40EWZ9</accession>
<evidence type="ECO:0000256" key="2">
    <source>
        <dbReference type="ARBA" id="ARBA00022692"/>
    </source>
</evidence>
<dbReference type="Proteomes" id="UP001172155">
    <property type="component" value="Unassembled WGS sequence"/>
</dbReference>
<protein>
    <submittedName>
        <fullName evidence="6">Amino acid/polyamine transporter I</fullName>
    </submittedName>
</protein>
<reference evidence="6" key="1">
    <citation type="submission" date="2023-06" db="EMBL/GenBank/DDBJ databases">
        <title>Genome-scale phylogeny and comparative genomics of the fungal order Sordariales.</title>
        <authorList>
            <consortium name="Lawrence Berkeley National Laboratory"/>
            <person name="Hensen N."/>
            <person name="Bonometti L."/>
            <person name="Westerberg I."/>
            <person name="Brannstrom I.O."/>
            <person name="Guillou S."/>
            <person name="Cros-Aarteil S."/>
            <person name="Calhoun S."/>
            <person name="Haridas S."/>
            <person name="Kuo A."/>
            <person name="Mondo S."/>
            <person name="Pangilinan J."/>
            <person name="Riley R."/>
            <person name="LaButti K."/>
            <person name="Andreopoulos B."/>
            <person name="Lipzen A."/>
            <person name="Chen C."/>
            <person name="Yanf M."/>
            <person name="Daum C."/>
            <person name="Ng V."/>
            <person name="Clum A."/>
            <person name="Steindorff A."/>
            <person name="Ohm R."/>
            <person name="Martin F."/>
            <person name="Silar P."/>
            <person name="Natvig D."/>
            <person name="Lalanne C."/>
            <person name="Gautier V."/>
            <person name="Ament-velasquez S.L."/>
            <person name="Kruys A."/>
            <person name="Hutchinson M.I."/>
            <person name="Powell A.J."/>
            <person name="Barry K."/>
            <person name="Miller A.N."/>
            <person name="Grigoriev I.V."/>
            <person name="Debuchy R."/>
            <person name="Gladieux P."/>
            <person name="Thoren M.H."/>
            <person name="Johannesson H."/>
        </authorList>
    </citation>
    <scope>NUCLEOTIDE SEQUENCE</scope>
    <source>
        <strain evidence="6">SMH3187-1</strain>
    </source>
</reference>
<evidence type="ECO:0000313" key="6">
    <source>
        <dbReference type="EMBL" id="KAK0747094.1"/>
    </source>
</evidence>
<evidence type="ECO:0000256" key="1">
    <source>
        <dbReference type="ARBA" id="ARBA00004141"/>
    </source>
</evidence>
<gene>
    <name evidence="6" type="ORF">B0T18DRAFT_466745</name>
</gene>
<keyword evidence="4 5" id="KW-0472">Membrane</keyword>
<feature type="transmembrane region" description="Helical" evidence="5">
    <location>
        <begin position="242"/>
        <end position="266"/>
    </location>
</feature>
<feature type="transmembrane region" description="Helical" evidence="5">
    <location>
        <begin position="203"/>
        <end position="221"/>
    </location>
</feature>
<evidence type="ECO:0000313" key="7">
    <source>
        <dbReference type="Proteomes" id="UP001172155"/>
    </source>
</evidence>
<dbReference type="Pfam" id="PF13520">
    <property type="entry name" value="AA_permease_2"/>
    <property type="match status" value="1"/>
</dbReference>
<keyword evidence="3 5" id="KW-1133">Transmembrane helix</keyword>
<dbReference type="PANTHER" id="PTHR11785">
    <property type="entry name" value="AMINO ACID TRANSPORTER"/>
    <property type="match status" value="1"/>
</dbReference>
<dbReference type="InterPro" id="IPR050598">
    <property type="entry name" value="AminoAcid_Transporter"/>
</dbReference>
<feature type="transmembrane region" description="Helical" evidence="5">
    <location>
        <begin position="129"/>
        <end position="150"/>
    </location>
</feature>
<comment type="caution">
    <text evidence="6">The sequence shown here is derived from an EMBL/GenBank/DDBJ whole genome shotgun (WGS) entry which is preliminary data.</text>
</comment>
<organism evidence="6 7">
    <name type="scientific">Schizothecium vesticola</name>
    <dbReference type="NCBI Taxonomy" id="314040"/>
    <lineage>
        <taxon>Eukaryota</taxon>
        <taxon>Fungi</taxon>
        <taxon>Dikarya</taxon>
        <taxon>Ascomycota</taxon>
        <taxon>Pezizomycotina</taxon>
        <taxon>Sordariomycetes</taxon>
        <taxon>Sordariomycetidae</taxon>
        <taxon>Sordariales</taxon>
        <taxon>Schizotheciaceae</taxon>
        <taxon>Schizothecium</taxon>
    </lineage>
</organism>
<dbReference type="PIRSF" id="PIRSF006060">
    <property type="entry name" value="AA_transporter"/>
    <property type="match status" value="1"/>
</dbReference>
<dbReference type="GO" id="GO:0015179">
    <property type="term" value="F:L-amino acid transmembrane transporter activity"/>
    <property type="evidence" value="ECO:0007669"/>
    <property type="project" value="TreeGrafter"/>
</dbReference>
<proteinExistence type="predicted"/>
<feature type="transmembrane region" description="Helical" evidence="5">
    <location>
        <begin position="398"/>
        <end position="420"/>
    </location>
</feature>
<sequence length="522" mass="57177">MPFTIVCLILNRTIGSGIFIQPINVLFHTNSSAVAILVWIVGGLIVFALMLCWLELALIVPIHFIDGHLHSIIQSGGDKNYLECIYKRPRFLITCVFGVTYIIFGNLAAEAMQFGGQECFSRVKVLVKVLVKVFGWAVGVVTLCAVITATTTRKWFLGVNNLLAVAKIIFLVTTAIVGIACGTRNGNTCRNISWYIKGDKTTSVGDIVPALFLVMYAYTGFDQPFYALAEVRRQRRVFASSVAAAMLYLLIILPLVNIGYMCAITYENNGTLPKNIAVAIFSLLAPGDSLAAERAVSAILATFILGSIMAQTFTSSKVIQEIAKEGILPYSKFFATGKRSLLSRLRALWRRNRPVEETSKRTERTPVAATFLYWVPTVVLLVLVGMIEKPSVSYKLLVLLRTFSVTAILGLATCAGLLYLKVDSWVVGIGGRNWKSHVQWHPWLNPIPVCVATLALGFLIFWRVRHPGTSYRGQPAAVLGCTPSRVVCPDSWCCLVDGTAIRPVVGEMEAGGNQTAFVRAGL</sequence>
<keyword evidence="2 5" id="KW-0812">Transmembrane</keyword>
<dbReference type="PANTHER" id="PTHR11785:SF353">
    <property type="entry name" value="METHIONINE TRANSPORTER (EUROFUNG)"/>
    <property type="match status" value="1"/>
</dbReference>
<feature type="transmembrane region" description="Helical" evidence="5">
    <location>
        <begin position="440"/>
        <end position="462"/>
    </location>
</feature>
<evidence type="ECO:0000256" key="3">
    <source>
        <dbReference type="ARBA" id="ARBA00022989"/>
    </source>
</evidence>
<dbReference type="EMBL" id="JAUKUD010000004">
    <property type="protein sequence ID" value="KAK0747094.1"/>
    <property type="molecule type" value="Genomic_DNA"/>
</dbReference>
<feature type="transmembrane region" description="Helical" evidence="5">
    <location>
        <begin position="162"/>
        <end position="183"/>
    </location>
</feature>
<feature type="transmembrane region" description="Helical" evidence="5">
    <location>
        <begin position="367"/>
        <end position="386"/>
    </location>
</feature>
<keyword evidence="7" id="KW-1185">Reference proteome</keyword>
<dbReference type="AlphaFoldDB" id="A0AA40EWZ9"/>
<evidence type="ECO:0000256" key="4">
    <source>
        <dbReference type="ARBA" id="ARBA00023136"/>
    </source>
</evidence>
<dbReference type="Gene3D" id="1.20.1740.10">
    <property type="entry name" value="Amino acid/polyamine transporter I"/>
    <property type="match status" value="1"/>
</dbReference>
<dbReference type="InterPro" id="IPR002293">
    <property type="entry name" value="AA/rel_permease1"/>
</dbReference>
<feature type="transmembrane region" description="Helical" evidence="5">
    <location>
        <begin position="31"/>
        <end position="54"/>
    </location>
</feature>
<feature type="transmembrane region" description="Helical" evidence="5">
    <location>
        <begin position="91"/>
        <end position="109"/>
    </location>
</feature>